<accession>A0A2Y9AM16</accession>
<dbReference type="OrthoDB" id="3819831at2"/>
<dbReference type="RefSeq" id="WP_110853404.1">
    <property type="nucleotide sequence ID" value="NZ_QKLZ01000014.1"/>
</dbReference>
<keyword evidence="1" id="KW-0812">Transmembrane</keyword>
<dbReference type="AlphaFoldDB" id="A0A2Y9AM16"/>
<sequence>MMRLLRVELRRLFSRRLAVLTMLGALAASLLVLWGVWESSQPMSDEDLALAEEMYQQELAYWEEHGDEDLAACLEAEAEEAERLGEDATDWGCEEGHTAPEREWYIHTAPPLEETLPFSLEAVSTVLLFAVGLVGATFTAAEISTGAMSTWLSFEPRRLRVYASKVTAAALGVLPAAVLALAVVTGGAWLVADHFDLATGMGATQWADTGWMVLRILGLAVIGALVGAALGFLLRHTAAVLGLVVVGFIASQMVQGLVPRTAPWVPTTNVSGWVKHGTTYYVEECTTDANGMMCDYTEHALSFGHSAVYLLVLAAVVVALGAVVFRRRDAV</sequence>
<feature type="transmembrane region" description="Helical" evidence="1">
    <location>
        <begin position="12"/>
        <end position="37"/>
    </location>
</feature>
<name>A0A2Y9AM16_9MICO</name>
<feature type="transmembrane region" description="Helical" evidence="1">
    <location>
        <begin position="126"/>
        <end position="154"/>
    </location>
</feature>
<evidence type="ECO:0000256" key="1">
    <source>
        <dbReference type="SAM" id="Phobius"/>
    </source>
</evidence>
<evidence type="ECO:0000313" key="2">
    <source>
        <dbReference type="EMBL" id="SSA45524.1"/>
    </source>
</evidence>
<dbReference type="GO" id="GO:0140359">
    <property type="term" value="F:ABC-type transporter activity"/>
    <property type="evidence" value="ECO:0007669"/>
    <property type="project" value="InterPro"/>
</dbReference>
<keyword evidence="1" id="KW-1133">Transmembrane helix</keyword>
<proteinExistence type="predicted"/>
<feature type="transmembrane region" description="Helical" evidence="1">
    <location>
        <begin position="212"/>
        <end position="233"/>
    </location>
</feature>
<reference evidence="2 3" key="1">
    <citation type="submission" date="2016-10" db="EMBL/GenBank/DDBJ databases">
        <authorList>
            <person name="Cai Z."/>
        </authorList>
    </citation>
    <scope>NUCLEOTIDE SEQUENCE [LARGE SCALE GENOMIC DNA]</scope>
    <source>
        <strain evidence="2 3">CGMCC 1.10826</strain>
    </source>
</reference>
<organism evidence="2 3">
    <name type="scientific">Georgenia satyanarayanai</name>
    <dbReference type="NCBI Taxonomy" id="860221"/>
    <lineage>
        <taxon>Bacteria</taxon>
        <taxon>Bacillati</taxon>
        <taxon>Actinomycetota</taxon>
        <taxon>Actinomycetes</taxon>
        <taxon>Micrococcales</taxon>
        <taxon>Bogoriellaceae</taxon>
        <taxon>Georgenia</taxon>
    </lineage>
</organism>
<evidence type="ECO:0000313" key="3">
    <source>
        <dbReference type="Proteomes" id="UP000250222"/>
    </source>
</evidence>
<protein>
    <submittedName>
        <fullName evidence="2">ABC-2 type transport system permease protein</fullName>
    </submittedName>
</protein>
<keyword evidence="1" id="KW-0472">Membrane</keyword>
<feature type="transmembrane region" description="Helical" evidence="1">
    <location>
        <begin position="240"/>
        <end position="258"/>
    </location>
</feature>
<feature type="transmembrane region" description="Helical" evidence="1">
    <location>
        <begin position="306"/>
        <end position="325"/>
    </location>
</feature>
<dbReference type="GO" id="GO:0005886">
    <property type="term" value="C:plasma membrane"/>
    <property type="evidence" value="ECO:0007669"/>
    <property type="project" value="UniProtKB-SubCell"/>
</dbReference>
<feature type="transmembrane region" description="Helical" evidence="1">
    <location>
        <begin position="166"/>
        <end position="192"/>
    </location>
</feature>
<dbReference type="EMBL" id="UETB01000014">
    <property type="protein sequence ID" value="SSA45524.1"/>
    <property type="molecule type" value="Genomic_DNA"/>
</dbReference>
<dbReference type="Proteomes" id="UP000250222">
    <property type="component" value="Unassembled WGS sequence"/>
</dbReference>
<gene>
    <name evidence="2" type="ORF">SAMN05216184_11449</name>
</gene>
<keyword evidence="3" id="KW-1185">Reference proteome</keyword>